<keyword evidence="1" id="KW-0695">RNA-directed DNA polymerase</keyword>
<dbReference type="AlphaFoldDB" id="A0A6G0VX05"/>
<dbReference type="EMBL" id="VUJU01011726">
    <property type="protein sequence ID" value="KAF0710204.1"/>
    <property type="molecule type" value="Genomic_DNA"/>
</dbReference>
<comment type="caution">
    <text evidence="1">The sequence shown here is derived from an EMBL/GenBank/DDBJ whole genome shotgun (WGS) entry which is preliminary data.</text>
</comment>
<sequence length="249" mass="28722">MICDRNERTSNCTRGRGSLIAVKKELRPTLITTPYDTCEHVFVRLTLPSEFSVFLRGVYLPPSANHFVYESHVEALDVVWRSNNYDLDNALGVGSVDQTADFLQETLLDCIREHVPRRSFRNSTFPKWVSSNLKNLLFKKKHSHKLYKALGGQNRYLIFSRLRAQCKFESKRLYKNYLLNMQERLRVDPKSFWEFVRSKRGVSTIPDEVFLGESKASSDQVASLFASHFSSVYGDPLFTSNALSDEFTN</sequence>
<evidence type="ECO:0000313" key="1">
    <source>
        <dbReference type="EMBL" id="KAF0710204.1"/>
    </source>
</evidence>
<evidence type="ECO:0000313" key="2">
    <source>
        <dbReference type="Proteomes" id="UP000478052"/>
    </source>
</evidence>
<gene>
    <name evidence="1" type="ORF">FWK35_00027502</name>
</gene>
<dbReference type="Proteomes" id="UP000478052">
    <property type="component" value="Unassembled WGS sequence"/>
</dbReference>
<dbReference type="OrthoDB" id="6629632at2759"/>
<reference evidence="1 2" key="1">
    <citation type="submission" date="2019-08" db="EMBL/GenBank/DDBJ databases">
        <title>Whole genome of Aphis craccivora.</title>
        <authorList>
            <person name="Voronova N.V."/>
            <person name="Shulinski R.S."/>
            <person name="Bandarenka Y.V."/>
            <person name="Zhorov D.G."/>
            <person name="Warner D."/>
        </authorList>
    </citation>
    <scope>NUCLEOTIDE SEQUENCE [LARGE SCALE GENOMIC DNA]</scope>
    <source>
        <strain evidence="1">180601</strain>
        <tissue evidence="1">Whole Body</tissue>
    </source>
</reference>
<name>A0A6G0VX05_APHCR</name>
<organism evidence="1 2">
    <name type="scientific">Aphis craccivora</name>
    <name type="common">Cowpea aphid</name>
    <dbReference type="NCBI Taxonomy" id="307492"/>
    <lineage>
        <taxon>Eukaryota</taxon>
        <taxon>Metazoa</taxon>
        <taxon>Ecdysozoa</taxon>
        <taxon>Arthropoda</taxon>
        <taxon>Hexapoda</taxon>
        <taxon>Insecta</taxon>
        <taxon>Pterygota</taxon>
        <taxon>Neoptera</taxon>
        <taxon>Paraneoptera</taxon>
        <taxon>Hemiptera</taxon>
        <taxon>Sternorrhyncha</taxon>
        <taxon>Aphidomorpha</taxon>
        <taxon>Aphidoidea</taxon>
        <taxon>Aphididae</taxon>
        <taxon>Aphidini</taxon>
        <taxon>Aphis</taxon>
        <taxon>Aphis</taxon>
    </lineage>
</organism>
<accession>A0A6G0VX05</accession>
<dbReference type="GO" id="GO:0003964">
    <property type="term" value="F:RNA-directed DNA polymerase activity"/>
    <property type="evidence" value="ECO:0007669"/>
    <property type="project" value="UniProtKB-KW"/>
</dbReference>
<keyword evidence="1" id="KW-0808">Transferase</keyword>
<keyword evidence="2" id="KW-1185">Reference proteome</keyword>
<keyword evidence="1" id="KW-0548">Nucleotidyltransferase</keyword>
<proteinExistence type="predicted"/>
<protein>
    <submittedName>
        <fullName evidence="1">Reverse transcriptase domain-containing protein</fullName>
    </submittedName>
</protein>